<feature type="binding site" evidence="9">
    <location>
        <position position="23"/>
    </location>
    <ligand>
        <name>NADPH</name>
        <dbReference type="ChEBI" id="CHEBI:57783"/>
    </ligand>
</feature>
<dbReference type="SUPFAM" id="SSF69055">
    <property type="entry name" value="1-deoxy-D-xylulose-5-phosphate reductoisomerase, C-terminal domain"/>
    <property type="match status" value="1"/>
</dbReference>
<dbReference type="InterPro" id="IPR013512">
    <property type="entry name" value="DXP_reductoisomerase_N"/>
</dbReference>
<comment type="caution">
    <text evidence="9">Lacks conserved residue(s) required for the propagation of feature annotation.</text>
</comment>
<dbReference type="Gene3D" id="1.10.1740.10">
    <property type="match status" value="1"/>
</dbReference>
<feature type="binding site" evidence="9">
    <location>
        <position position="213"/>
    </location>
    <ligand>
        <name>1-deoxy-D-xylulose 5-phosphate</name>
        <dbReference type="ChEBI" id="CHEBI:57792"/>
    </ligand>
</feature>
<evidence type="ECO:0000256" key="1">
    <source>
        <dbReference type="ARBA" id="ARBA00005094"/>
    </source>
</evidence>
<dbReference type="GO" id="GO:0030145">
    <property type="term" value="F:manganese ion binding"/>
    <property type="evidence" value="ECO:0007669"/>
    <property type="project" value="TreeGrafter"/>
</dbReference>
<feature type="binding site" evidence="9">
    <location>
        <position position="219"/>
    </location>
    <ligand>
        <name>NADPH</name>
        <dbReference type="ChEBI" id="CHEBI:57783"/>
    </ligand>
</feature>
<feature type="binding site" evidence="9">
    <location>
        <position position="235"/>
    </location>
    <ligand>
        <name>1-deoxy-D-xylulose 5-phosphate</name>
        <dbReference type="ChEBI" id="CHEBI:57792"/>
    </ligand>
</feature>
<feature type="binding site" evidence="9">
    <location>
        <position position="134"/>
    </location>
    <ligand>
        <name>1-deoxy-D-xylulose 5-phosphate</name>
        <dbReference type="ChEBI" id="CHEBI:57792"/>
    </ligand>
</feature>
<organism evidence="14 15">
    <name type="scientific">Candidatus Fokinia solitaria</name>
    <dbReference type="NCBI Taxonomy" id="1802984"/>
    <lineage>
        <taxon>Bacteria</taxon>
        <taxon>Pseudomonadati</taxon>
        <taxon>Pseudomonadota</taxon>
        <taxon>Alphaproteobacteria</taxon>
        <taxon>Rickettsiales</taxon>
        <taxon>Candidatus Midichloriaceae</taxon>
        <taxon>Candidatus Fokinia</taxon>
    </lineage>
</organism>
<dbReference type="InterPro" id="IPR003821">
    <property type="entry name" value="DXP_reductoisomerase"/>
</dbReference>
<dbReference type="KEGG" id="fso:Fsol_00156"/>
<dbReference type="InterPro" id="IPR026877">
    <property type="entry name" value="DXPR_C"/>
</dbReference>
<feature type="binding site" evidence="9">
    <location>
        <position position="133"/>
    </location>
    <ligand>
        <name>NADPH</name>
        <dbReference type="ChEBI" id="CHEBI:57783"/>
    </ligand>
</feature>
<keyword evidence="10" id="KW-0812">Transmembrane</keyword>
<evidence type="ECO:0000256" key="7">
    <source>
        <dbReference type="ARBA" id="ARBA00023229"/>
    </source>
</evidence>
<dbReference type="Pfam" id="PF08436">
    <property type="entry name" value="DXP_redisom_C"/>
    <property type="match status" value="1"/>
</dbReference>
<feature type="binding site" evidence="9">
    <location>
        <position position="161"/>
    </location>
    <ligand>
        <name>Mn(2+)</name>
        <dbReference type="ChEBI" id="CHEBI:29035"/>
    </ligand>
</feature>
<protein>
    <recommendedName>
        <fullName evidence="9">1-deoxy-D-xylulose 5-phosphate reductoisomerase</fullName>
        <shortName evidence="9">DXP reductoisomerase</shortName>
        <ecNumber evidence="9">1.1.1.267</ecNumber>
    </recommendedName>
    <alternativeName>
        <fullName evidence="9">1-deoxyxylulose-5-phosphate reductoisomerase</fullName>
    </alternativeName>
    <alternativeName>
        <fullName evidence="9">2-C-methyl-D-erythritol 4-phosphate synthase</fullName>
    </alternativeName>
</protein>
<feature type="binding site" evidence="9">
    <location>
        <position position="160"/>
    </location>
    <ligand>
        <name>1-deoxy-D-xylulose 5-phosphate</name>
        <dbReference type="ChEBI" id="CHEBI:57792"/>
    </ligand>
</feature>
<feature type="binding site" evidence="9">
    <location>
        <position position="226"/>
    </location>
    <ligand>
        <name>1-deoxy-D-xylulose 5-phosphate</name>
        <dbReference type="ChEBI" id="CHEBI:57792"/>
    </ligand>
</feature>
<evidence type="ECO:0000259" key="12">
    <source>
        <dbReference type="Pfam" id="PF08436"/>
    </source>
</evidence>
<evidence type="ECO:0000256" key="3">
    <source>
        <dbReference type="ARBA" id="ARBA00022723"/>
    </source>
</evidence>
<evidence type="ECO:0000256" key="4">
    <source>
        <dbReference type="ARBA" id="ARBA00022857"/>
    </source>
</evidence>
<evidence type="ECO:0000313" key="15">
    <source>
        <dbReference type="Proteomes" id="UP000244519"/>
    </source>
</evidence>
<feature type="domain" description="1-deoxy-D-xylulose 5-phosphate reductoisomerase C-terminal" evidence="12">
    <location>
        <begin position="155"/>
        <end position="243"/>
    </location>
</feature>
<accession>A0A2U8BRP2</accession>
<feature type="binding site" evidence="9">
    <location>
        <position position="21"/>
    </location>
    <ligand>
        <name>NADPH</name>
        <dbReference type="ChEBI" id="CHEBI:57783"/>
    </ligand>
</feature>
<keyword evidence="10" id="KW-1133">Transmembrane helix</keyword>
<comment type="pathway">
    <text evidence="1 9">Isoprenoid biosynthesis; isopentenyl diphosphate biosynthesis via DXP pathway; isopentenyl diphosphate from 1-deoxy-D-xylulose 5-phosphate: step 1/6.</text>
</comment>
<evidence type="ECO:0000256" key="5">
    <source>
        <dbReference type="ARBA" id="ARBA00023002"/>
    </source>
</evidence>
<dbReference type="Pfam" id="PF02670">
    <property type="entry name" value="DXP_reductoisom"/>
    <property type="match status" value="1"/>
</dbReference>
<dbReference type="UniPathway" id="UPA00056">
    <property type="reaction ID" value="UER00092"/>
</dbReference>
<name>A0A2U8BRP2_9RICK</name>
<evidence type="ECO:0000256" key="6">
    <source>
        <dbReference type="ARBA" id="ARBA00023211"/>
    </source>
</evidence>
<comment type="similarity">
    <text evidence="2 9">Belongs to the DXR family.</text>
</comment>
<keyword evidence="6 9" id="KW-0464">Manganese</keyword>
<reference evidence="14 15" key="1">
    <citation type="journal article" date="2018" name="Genome Biol. Evol.">
        <title>The Genome Sequence of "Candidatus Fokinia solitaria": Insights on Reductive Evolution in Rickettsiales.</title>
        <authorList>
            <person name="Floriano A.M."/>
            <person name="Castelli M."/>
            <person name="Krenek S."/>
            <person name="Berendonk T.U."/>
            <person name="Bazzocchi C."/>
            <person name="Petroni G."/>
            <person name="Sassera D."/>
        </authorList>
    </citation>
    <scope>NUCLEOTIDE SEQUENCE [LARGE SCALE GENOMIC DNA]</scope>
    <source>
        <strain evidence="14">Rio ETE_ALG 3VII</strain>
    </source>
</reference>
<dbReference type="PIRSF" id="PIRSF006205">
    <property type="entry name" value="Dxp_reductismrs"/>
    <property type="match status" value="1"/>
</dbReference>
<dbReference type="SUPFAM" id="SSF51735">
    <property type="entry name" value="NAD(P)-binding Rossmann-fold domains"/>
    <property type="match status" value="1"/>
</dbReference>
<dbReference type="GO" id="GO:0051484">
    <property type="term" value="P:isopentenyl diphosphate biosynthetic process, methylerythritol 4-phosphate pathway involved in terpenoid biosynthetic process"/>
    <property type="evidence" value="ECO:0007669"/>
    <property type="project" value="TreeGrafter"/>
</dbReference>
<feature type="binding site" evidence="9">
    <location>
        <position position="135"/>
    </location>
    <ligand>
        <name>NADPH</name>
        <dbReference type="ChEBI" id="CHEBI:57783"/>
    </ligand>
</feature>
<feature type="transmembrane region" description="Helical" evidence="10">
    <location>
        <begin position="105"/>
        <end position="124"/>
    </location>
</feature>
<dbReference type="EMBL" id="CP025989">
    <property type="protein sequence ID" value="AWD32963.1"/>
    <property type="molecule type" value="Genomic_DNA"/>
</dbReference>
<dbReference type="AlphaFoldDB" id="A0A2U8BRP2"/>
<feature type="binding site" evidence="9">
    <location>
        <position position="22"/>
    </location>
    <ligand>
        <name>NADPH</name>
        <dbReference type="ChEBI" id="CHEBI:57783"/>
    </ligand>
</feature>
<feature type="binding site" evidence="9">
    <location>
        <position position="161"/>
    </location>
    <ligand>
        <name>1-deoxy-D-xylulose 5-phosphate</name>
        <dbReference type="ChEBI" id="CHEBI:57792"/>
    </ligand>
</feature>
<dbReference type="Pfam" id="PF13288">
    <property type="entry name" value="DXPR_C"/>
    <property type="match status" value="1"/>
</dbReference>
<gene>
    <name evidence="9" type="primary">dxr</name>
    <name evidence="14" type="ORF">Fsol_00156</name>
</gene>
<dbReference type="GO" id="GO:0030604">
    <property type="term" value="F:1-deoxy-D-xylulose-5-phosphate reductoisomerase activity"/>
    <property type="evidence" value="ECO:0007669"/>
    <property type="project" value="UniProtKB-UniRule"/>
</dbReference>
<keyword evidence="15" id="KW-1185">Reference proteome</keyword>
<evidence type="ECO:0000259" key="13">
    <source>
        <dbReference type="Pfam" id="PF13288"/>
    </source>
</evidence>
<evidence type="ECO:0000256" key="2">
    <source>
        <dbReference type="ARBA" id="ARBA00006825"/>
    </source>
</evidence>
<comment type="catalytic activity">
    <reaction evidence="8">
        <text>2-C-methyl-D-erythritol 4-phosphate + NADP(+) = 1-deoxy-D-xylulose 5-phosphate + NADPH + H(+)</text>
        <dbReference type="Rhea" id="RHEA:13717"/>
        <dbReference type="ChEBI" id="CHEBI:15378"/>
        <dbReference type="ChEBI" id="CHEBI:57783"/>
        <dbReference type="ChEBI" id="CHEBI:57792"/>
        <dbReference type="ChEBI" id="CHEBI:58262"/>
        <dbReference type="ChEBI" id="CHEBI:58349"/>
        <dbReference type="EC" id="1.1.1.267"/>
    </reaction>
    <physiologicalReaction direction="right-to-left" evidence="8">
        <dbReference type="Rhea" id="RHEA:13719"/>
    </physiologicalReaction>
</comment>
<evidence type="ECO:0000256" key="8">
    <source>
        <dbReference type="ARBA" id="ARBA00048543"/>
    </source>
</evidence>
<keyword evidence="7 9" id="KW-0414">Isoprene biosynthesis</keyword>
<feature type="binding site" evidence="9">
    <location>
        <position position="20"/>
    </location>
    <ligand>
        <name>NADPH</name>
        <dbReference type="ChEBI" id="CHEBI:57783"/>
    </ligand>
</feature>
<keyword evidence="4 9" id="KW-0521">NADP</keyword>
<dbReference type="GO" id="GO:0070402">
    <property type="term" value="F:NADPH binding"/>
    <property type="evidence" value="ECO:0007669"/>
    <property type="project" value="InterPro"/>
</dbReference>
<dbReference type="InterPro" id="IPR036291">
    <property type="entry name" value="NAD(P)-bd_dom_sf"/>
</dbReference>
<feature type="binding site" evidence="9">
    <location>
        <position position="235"/>
    </location>
    <ligand>
        <name>Mn(2+)</name>
        <dbReference type="ChEBI" id="CHEBI:29035"/>
    </ligand>
</feature>
<dbReference type="SUPFAM" id="SSF55347">
    <property type="entry name" value="Glyceraldehyde-3-phosphate dehydrogenase-like, C-terminal domain"/>
    <property type="match status" value="1"/>
</dbReference>
<dbReference type="InterPro" id="IPR013644">
    <property type="entry name" value="DXP_reductoisomerase_C"/>
</dbReference>
<dbReference type="InterPro" id="IPR036169">
    <property type="entry name" value="DXPR_C_sf"/>
</dbReference>
<comment type="function">
    <text evidence="9">Catalyzes the NADPH-dependent rearrangement and reduction of 1-deoxy-D-xylulose-5-phosphate (DXP) to 2-C-methyl-D-erythritol 4-phosphate (MEP).</text>
</comment>
<proteinExistence type="inferred from homology"/>
<feature type="binding site" evidence="9">
    <location>
        <position position="159"/>
    </location>
    <ligand>
        <name>Mn(2+)</name>
        <dbReference type="ChEBI" id="CHEBI:29035"/>
    </ligand>
</feature>
<dbReference type="Proteomes" id="UP000244519">
    <property type="component" value="Chromosome"/>
</dbReference>
<evidence type="ECO:0000313" key="14">
    <source>
        <dbReference type="EMBL" id="AWD32963.1"/>
    </source>
</evidence>
<dbReference type="PANTHER" id="PTHR30525">
    <property type="entry name" value="1-DEOXY-D-XYLULOSE 5-PHOSPHATE REDUCTOISOMERASE"/>
    <property type="match status" value="1"/>
</dbReference>
<evidence type="ECO:0000256" key="10">
    <source>
        <dbReference type="SAM" id="Phobius"/>
    </source>
</evidence>
<dbReference type="Gene3D" id="3.40.50.720">
    <property type="entry name" value="NAD(P)-binding Rossmann-like Domain"/>
    <property type="match status" value="1"/>
</dbReference>
<keyword evidence="5 9" id="KW-0560">Oxidoreductase</keyword>
<keyword evidence="9" id="KW-0460">Magnesium</keyword>
<feature type="binding site" evidence="9">
    <location>
        <position position="231"/>
    </location>
    <ligand>
        <name>1-deoxy-D-xylulose 5-phosphate</name>
        <dbReference type="ChEBI" id="CHEBI:57792"/>
    </ligand>
</feature>
<dbReference type="PANTHER" id="PTHR30525:SF0">
    <property type="entry name" value="1-DEOXY-D-XYLULOSE 5-PHOSPHATE REDUCTOISOMERASE, CHLOROPLASTIC"/>
    <property type="match status" value="1"/>
</dbReference>
<feature type="domain" description="DXP reductoisomerase C-terminal" evidence="13">
    <location>
        <begin position="276"/>
        <end position="394"/>
    </location>
</feature>
<evidence type="ECO:0000256" key="9">
    <source>
        <dbReference type="HAMAP-Rule" id="MF_00183"/>
    </source>
</evidence>
<sequence length="397" mass="44885">MHVKESSLLYMKSIIILGATGSVGLTALEALYTLRDTHKVKSIMVRGSDIQKLEKIVKAFNIANVIVANKNAIAQIGNTNFDRKVRILHETKEIHDFLQHEKHDICISAISGIAGLIPTILTMYSCKKLIIANKEAIICGNKLFIEHATKLKVEIIPIDSEHHAIHSILTLNNTTNTCNTTNVKKLILTATGSTIWKNKILPKNASKDDILTHPIWKMGNVITVNSASMMNKVFEMHEASILFNIPMQNVDALLHPTATVHGIVQYKDGTSIMHCGTPTMFSPIIAAILYPQKYDVHKAQNLQQECELIRNRTFEFYDIDTDLFPLFKLARINMTHSSIIALNALNEFYVQQFLDGKVSFYEMINSIENKFEKYSKNTNIQSFQDVIEYHDSIQKML</sequence>
<keyword evidence="14" id="KW-0413">Isomerase</keyword>
<evidence type="ECO:0000259" key="11">
    <source>
        <dbReference type="Pfam" id="PF02670"/>
    </source>
</evidence>
<dbReference type="HAMAP" id="MF_00183">
    <property type="entry name" value="DXP_reductoisom"/>
    <property type="match status" value="1"/>
</dbReference>
<feature type="binding site" evidence="9">
    <location>
        <position position="232"/>
    </location>
    <ligand>
        <name>1-deoxy-D-xylulose 5-phosphate</name>
        <dbReference type="ChEBI" id="CHEBI:57792"/>
    </ligand>
</feature>
<keyword evidence="10" id="KW-0472">Membrane</keyword>
<comment type="cofactor">
    <cofactor evidence="9">
        <name>Mg(2+)</name>
        <dbReference type="ChEBI" id="CHEBI:18420"/>
    </cofactor>
    <cofactor evidence="9">
        <name>Mn(2+)</name>
        <dbReference type="ChEBI" id="CHEBI:29035"/>
    </cofactor>
</comment>
<dbReference type="EC" id="1.1.1.267" evidence="9"/>
<feature type="transmembrane region" description="Helical" evidence="10">
    <location>
        <begin position="14"/>
        <end position="34"/>
    </location>
</feature>
<dbReference type="GO" id="GO:0016853">
    <property type="term" value="F:isomerase activity"/>
    <property type="evidence" value="ECO:0007669"/>
    <property type="project" value="UniProtKB-KW"/>
</dbReference>
<feature type="domain" description="1-deoxy-D-xylulose 5-phosphate reductoisomerase N-terminal" evidence="11">
    <location>
        <begin position="14"/>
        <end position="140"/>
    </location>
</feature>
<keyword evidence="3 9" id="KW-0479">Metal-binding</keyword>